<gene>
    <name evidence="2" type="ORF">GCM10007094_32860</name>
</gene>
<evidence type="ECO:0000313" key="3">
    <source>
        <dbReference type="Proteomes" id="UP000637980"/>
    </source>
</evidence>
<comment type="caution">
    <text evidence="2">The sequence shown here is derived from an EMBL/GenBank/DDBJ whole genome shotgun (WGS) entry which is preliminary data.</text>
</comment>
<keyword evidence="1" id="KW-0812">Transmembrane</keyword>
<keyword evidence="1" id="KW-0472">Membrane</keyword>
<evidence type="ECO:0000256" key="1">
    <source>
        <dbReference type="SAM" id="Phobius"/>
    </source>
</evidence>
<dbReference type="RefSeq" id="WP_189437881.1">
    <property type="nucleotide sequence ID" value="NZ_BMXE01000006.1"/>
</dbReference>
<accession>A0ABQ3EIA6</accession>
<protein>
    <recommendedName>
        <fullName evidence="4">Transmembrane protein</fullName>
    </recommendedName>
</protein>
<organism evidence="2 3">
    <name type="scientific">Pseudovibrio japonicus</name>
    <dbReference type="NCBI Taxonomy" id="366534"/>
    <lineage>
        <taxon>Bacteria</taxon>
        <taxon>Pseudomonadati</taxon>
        <taxon>Pseudomonadota</taxon>
        <taxon>Alphaproteobacteria</taxon>
        <taxon>Hyphomicrobiales</taxon>
        <taxon>Stappiaceae</taxon>
        <taxon>Pseudovibrio</taxon>
    </lineage>
</organism>
<feature type="transmembrane region" description="Helical" evidence="1">
    <location>
        <begin position="36"/>
        <end position="55"/>
    </location>
</feature>
<feature type="transmembrane region" description="Helical" evidence="1">
    <location>
        <begin position="12"/>
        <end position="30"/>
    </location>
</feature>
<sequence>MANTGEKKRPSKTLVFTGLLGWVVIILEWINLFTLIPIMVGAVFYVLEKILDVLLGRIFRRKPKQQFPNENSKD</sequence>
<reference evidence="3" key="1">
    <citation type="journal article" date="2019" name="Int. J. Syst. Evol. Microbiol.">
        <title>The Global Catalogue of Microorganisms (GCM) 10K type strain sequencing project: providing services to taxonomists for standard genome sequencing and annotation.</title>
        <authorList>
            <consortium name="The Broad Institute Genomics Platform"/>
            <consortium name="The Broad Institute Genome Sequencing Center for Infectious Disease"/>
            <person name="Wu L."/>
            <person name="Ma J."/>
        </authorList>
    </citation>
    <scope>NUCLEOTIDE SEQUENCE [LARGE SCALE GENOMIC DNA]</scope>
    <source>
        <strain evidence="3">KCTC 12861</strain>
    </source>
</reference>
<dbReference type="Proteomes" id="UP000637980">
    <property type="component" value="Unassembled WGS sequence"/>
</dbReference>
<evidence type="ECO:0000313" key="2">
    <source>
        <dbReference type="EMBL" id="GHB40857.1"/>
    </source>
</evidence>
<evidence type="ECO:0008006" key="4">
    <source>
        <dbReference type="Google" id="ProtNLM"/>
    </source>
</evidence>
<keyword evidence="3" id="KW-1185">Reference proteome</keyword>
<keyword evidence="1" id="KW-1133">Transmembrane helix</keyword>
<dbReference type="EMBL" id="BMXE01000006">
    <property type="protein sequence ID" value="GHB40857.1"/>
    <property type="molecule type" value="Genomic_DNA"/>
</dbReference>
<name>A0ABQ3EIA6_9HYPH</name>
<proteinExistence type="predicted"/>